<gene>
    <name evidence="2" type="ORF">TsocGM_20195</name>
</gene>
<evidence type="ECO:0000313" key="2">
    <source>
        <dbReference type="EMBL" id="RUL84599.1"/>
    </source>
</evidence>
<keyword evidence="1" id="KW-0812">Transmembrane</keyword>
<dbReference type="RefSeq" id="WP_126727272.1">
    <property type="nucleotide sequence ID" value="NZ_RYZH01000048.1"/>
</dbReference>
<protein>
    <submittedName>
        <fullName evidence="2">Uncharacterized protein</fullName>
    </submittedName>
</protein>
<dbReference type="EMBL" id="RYZH01000048">
    <property type="protein sequence ID" value="RUL84599.1"/>
    <property type="molecule type" value="Genomic_DNA"/>
</dbReference>
<feature type="transmembrane region" description="Helical" evidence="1">
    <location>
        <begin position="44"/>
        <end position="64"/>
    </location>
</feature>
<evidence type="ECO:0000313" key="3">
    <source>
        <dbReference type="Proteomes" id="UP000280296"/>
    </source>
</evidence>
<organism evidence="2 3">
    <name type="scientific">Tautonia sociabilis</name>
    <dbReference type="NCBI Taxonomy" id="2080755"/>
    <lineage>
        <taxon>Bacteria</taxon>
        <taxon>Pseudomonadati</taxon>
        <taxon>Planctomycetota</taxon>
        <taxon>Planctomycetia</taxon>
        <taxon>Isosphaerales</taxon>
        <taxon>Isosphaeraceae</taxon>
        <taxon>Tautonia</taxon>
    </lineage>
</organism>
<proteinExistence type="predicted"/>
<accession>A0A432MF66</accession>
<reference evidence="2 3" key="1">
    <citation type="submission" date="2018-12" db="EMBL/GenBank/DDBJ databases">
        <authorList>
            <person name="Toschakov S.V."/>
        </authorList>
    </citation>
    <scope>NUCLEOTIDE SEQUENCE [LARGE SCALE GENOMIC DNA]</scope>
    <source>
        <strain evidence="2 3">GM2012</strain>
    </source>
</reference>
<feature type="transmembrane region" description="Helical" evidence="1">
    <location>
        <begin position="20"/>
        <end position="38"/>
    </location>
</feature>
<keyword evidence="3" id="KW-1185">Reference proteome</keyword>
<evidence type="ECO:0000256" key="1">
    <source>
        <dbReference type="SAM" id="Phobius"/>
    </source>
</evidence>
<feature type="transmembrane region" description="Helical" evidence="1">
    <location>
        <begin position="103"/>
        <end position="134"/>
    </location>
</feature>
<comment type="caution">
    <text evidence="2">The sequence shown here is derived from an EMBL/GenBank/DDBJ whole genome shotgun (WGS) entry which is preliminary data.</text>
</comment>
<dbReference type="AlphaFoldDB" id="A0A432MF66"/>
<dbReference type="Proteomes" id="UP000280296">
    <property type="component" value="Unassembled WGS sequence"/>
</dbReference>
<keyword evidence="1" id="KW-1133">Transmembrane helix</keyword>
<name>A0A432MF66_9BACT</name>
<keyword evidence="1" id="KW-0472">Membrane</keyword>
<reference evidence="2 3" key="2">
    <citation type="submission" date="2019-01" db="EMBL/GenBank/DDBJ databases">
        <title>Tautonia sociabilis, a novel thermotolerant planctomycete of Isosphaeraceae family, isolated from a 4000 m deep subterranean habitat.</title>
        <authorList>
            <person name="Kovaleva O.L."/>
            <person name="Elcheninov A.G."/>
            <person name="Van Heerden E."/>
            <person name="Toshchakov S.V."/>
            <person name="Novikov A."/>
            <person name="Bonch-Osmolovskaya E.A."/>
            <person name="Kublanov I.V."/>
        </authorList>
    </citation>
    <scope>NUCLEOTIDE SEQUENCE [LARGE SCALE GENOMIC DNA]</scope>
    <source>
        <strain evidence="2 3">GM2012</strain>
    </source>
</reference>
<feature type="transmembrane region" description="Helical" evidence="1">
    <location>
        <begin position="76"/>
        <end position="97"/>
    </location>
</feature>
<sequence length="168" mass="17732">MGAVLLRYLRWLSHALPRWAAVGILLIVWHGFLVAVAMRDAASISILVGLLILARVVLPGVVRAAGTLIVAASDRLLCLGIRLGGIAAGLSLLWAGYVGAGEAIAAVVGAILLGVISLVIFALYVHVVVVLAGLDTLPQVPVRMPRGLPGVPSFGPSLKDQWRRQQRR</sequence>